<protein>
    <recommendedName>
        <fullName evidence="1">PD-(D/E)XK endonuclease-like domain-containing protein</fullName>
    </recommendedName>
</protein>
<reference evidence="2 3" key="1">
    <citation type="journal article" date="2016" name="Nat. Commun.">
        <title>Thousands of microbial genomes shed light on interconnected biogeochemical processes in an aquifer system.</title>
        <authorList>
            <person name="Anantharaman K."/>
            <person name="Brown C.T."/>
            <person name="Hug L.A."/>
            <person name="Sharon I."/>
            <person name="Castelle C.J."/>
            <person name="Probst A.J."/>
            <person name="Thomas B.C."/>
            <person name="Singh A."/>
            <person name="Wilkins M.J."/>
            <person name="Karaoz U."/>
            <person name="Brodie E.L."/>
            <person name="Williams K.H."/>
            <person name="Hubbard S.S."/>
            <person name="Banfield J.F."/>
        </authorList>
    </citation>
    <scope>NUCLEOTIDE SEQUENCE [LARGE SCALE GENOMIC DNA]</scope>
</reference>
<organism evidence="2 3">
    <name type="scientific">Candidatus Curtissbacteria bacterium RBG_16_39_7</name>
    <dbReference type="NCBI Taxonomy" id="1797707"/>
    <lineage>
        <taxon>Bacteria</taxon>
        <taxon>Candidatus Curtissiibacteriota</taxon>
    </lineage>
</organism>
<name>A0A1F5G313_9BACT</name>
<comment type="caution">
    <text evidence="2">The sequence shown here is derived from an EMBL/GenBank/DDBJ whole genome shotgun (WGS) entry which is preliminary data.</text>
</comment>
<evidence type="ECO:0000259" key="1">
    <source>
        <dbReference type="Pfam" id="PF12705"/>
    </source>
</evidence>
<proteinExistence type="predicted"/>
<dbReference type="AlphaFoldDB" id="A0A1F5G313"/>
<dbReference type="EMBL" id="MFAV01000026">
    <property type="protein sequence ID" value="OGD86229.1"/>
    <property type="molecule type" value="Genomic_DNA"/>
</dbReference>
<dbReference type="Pfam" id="PF12705">
    <property type="entry name" value="PDDEXK_1"/>
    <property type="match status" value="1"/>
</dbReference>
<dbReference type="InterPro" id="IPR038726">
    <property type="entry name" value="PDDEXK_AddAB-type"/>
</dbReference>
<gene>
    <name evidence="2" type="ORF">A2Z23_00965</name>
</gene>
<dbReference type="Proteomes" id="UP000176628">
    <property type="component" value="Unassembled WGS sequence"/>
</dbReference>
<feature type="domain" description="PD-(D/E)XK endonuclease-like" evidence="1">
    <location>
        <begin position="8"/>
        <end position="134"/>
    </location>
</feature>
<dbReference type="Gene3D" id="3.90.320.10">
    <property type="match status" value="1"/>
</dbReference>
<dbReference type="InterPro" id="IPR011604">
    <property type="entry name" value="PDDEXK-like_dom_sf"/>
</dbReference>
<evidence type="ECO:0000313" key="2">
    <source>
        <dbReference type="EMBL" id="OGD86229.1"/>
    </source>
</evidence>
<accession>A0A1F5G313</accession>
<sequence>MFGKPTLLEKRFRLNIGEIQFVGKIDRIDETEAGLEIVDYKTGQSADQKSVDKDKQLSIYGLAAKAAFGLSINTMSLYFIEENLKITTKRSNEDYQREMEYLKKMIDKIKTSDFPAKPGYPFPCKFCEYNQICPFAKKN</sequence>
<evidence type="ECO:0000313" key="3">
    <source>
        <dbReference type="Proteomes" id="UP000176628"/>
    </source>
</evidence>